<dbReference type="RefSeq" id="WP_085751789.1">
    <property type="nucleotide sequence ID" value="NZ_BSPR01000013.1"/>
</dbReference>
<dbReference type="OrthoDB" id="3667834at2"/>
<dbReference type="GO" id="GO:0051920">
    <property type="term" value="F:peroxiredoxin activity"/>
    <property type="evidence" value="ECO:0007669"/>
    <property type="project" value="InterPro"/>
</dbReference>
<evidence type="ECO:0000313" key="2">
    <source>
        <dbReference type="EMBL" id="ARN21498.1"/>
    </source>
</evidence>
<dbReference type="PANTHER" id="PTHR35446:SF3">
    <property type="entry name" value="CMD DOMAIN-CONTAINING PROTEIN"/>
    <property type="match status" value="1"/>
</dbReference>
<accession>A0A1W6LBF1</accession>
<evidence type="ECO:0000259" key="1">
    <source>
        <dbReference type="Pfam" id="PF02627"/>
    </source>
</evidence>
<dbReference type="Proteomes" id="UP000193427">
    <property type="component" value="Chromosome"/>
</dbReference>
<protein>
    <submittedName>
        <fullName evidence="2">Peroxidase</fullName>
    </submittedName>
</protein>
<dbReference type="InterPro" id="IPR004675">
    <property type="entry name" value="AhpD_core"/>
</dbReference>
<keyword evidence="2" id="KW-0575">Peroxidase</keyword>
<dbReference type="EMBL" id="CP015118">
    <property type="protein sequence ID" value="ARN21498.1"/>
    <property type="molecule type" value="Genomic_DNA"/>
</dbReference>
<dbReference type="AlphaFoldDB" id="A0A1W6LBF1"/>
<feature type="domain" description="Carboxymuconolactone decarboxylase-like" evidence="1">
    <location>
        <begin position="43"/>
        <end position="113"/>
    </location>
</feature>
<keyword evidence="3" id="KW-1185">Reference proteome</keyword>
<dbReference type="SUPFAM" id="SSF69118">
    <property type="entry name" value="AhpD-like"/>
    <property type="match status" value="1"/>
</dbReference>
<gene>
    <name evidence="2" type="ORF">A4W93_17230</name>
</gene>
<reference evidence="2 3" key="1">
    <citation type="submission" date="2016-04" db="EMBL/GenBank/DDBJ databases">
        <title>Complete genome sequence of natural rubber-degrading, novel Gram-negative bacterium, Rhizobacter gummiphilus strain NS21.</title>
        <authorList>
            <person name="Tabata M."/>
            <person name="Kasai D."/>
            <person name="Fukuda M."/>
        </authorList>
    </citation>
    <scope>NUCLEOTIDE SEQUENCE [LARGE SCALE GENOMIC DNA]</scope>
    <source>
        <strain evidence="2 3">NS21</strain>
    </source>
</reference>
<dbReference type="STRING" id="946333.A4W93_17230"/>
<dbReference type="Pfam" id="PF02627">
    <property type="entry name" value="CMD"/>
    <property type="match status" value="1"/>
</dbReference>
<dbReference type="InterPro" id="IPR010195">
    <property type="entry name" value="Uncharacterised_peroxidase-rel"/>
</dbReference>
<sequence length="180" mass="19164">MSRIHVVELSTATPEQKVLLEAIQKQLGMVPNFLKVFANSPVALQAFLGLHGVAGAGSLDPLDRERIALTLAQQNGCQYCVSAHTAIGRKTGLSDEEMAAAREGTSDDPTSAAILKFARSLMARHGEVSALELTEVRSAGVDEAQIVEVITHVGMNFLTNILGKASLVEIDFPSVKLELA</sequence>
<dbReference type="Gene3D" id="1.20.1290.10">
    <property type="entry name" value="AhpD-like"/>
    <property type="match status" value="1"/>
</dbReference>
<proteinExistence type="predicted"/>
<evidence type="ECO:0000313" key="3">
    <source>
        <dbReference type="Proteomes" id="UP000193427"/>
    </source>
</evidence>
<dbReference type="KEGG" id="rgu:A4W93_17230"/>
<dbReference type="PANTHER" id="PTHR35446">
    <property type="entry name" value="SI:CH211-175M2.5"/>
    <property type="match status" value="1"/>
</dbReference>
<dbReference type="InterPro" id="IPR029032">
    <property type="entry name" value="AhpD-like"/>
</dbReference>
<organism evidence="2 3">
    <name type="scientific">Piscinibacter gummiphilus</name>
    <dbReference type="NCBI Taxonomy" id="946333"/>
    <lineage>
        <taxon>Bacteria</taxon>
        <taxon>Pseudomonadati</taxon>
        <taxon>Pseudomonadota</taxon>
        <taxon>Betaproteobacteria</taxon>
        <taxon>Burkholderiales</taxon>
        <taxon>Sphaerotilaceae</taxon>
        <taxon>Piscinibacter</taxon>
    </lineage>
</organism>
<name>A0A1W6LBF1_9BURK</name>
<dbReference type="InterPro" id="IPR003779">
    <property type="entry name" value="CMD-like"/>
</dbReference>
<dbReference type="NCBIfam" id="TIGR01926">
    <property type="entry name" value="peroxid_rel"/>
    <property type="match status" value="1"/>
</dbReference>
<keyword evidence="2" id="KW-0560">Oxidoreductase</keyword>
<dbReference type="NCBIfam" id="TIGR00778">
    <property type="entry name" value="ahpD_dom"/>
    <property type="match status" value="1"/>
</dbReference>